<gene>
    <name evidence="1" type="ORF">HPB47_012440</name>
</gene>
<protein>
    <submittedName>
        <fullName evidence="1">Uncharacterized protein</fullName>
    </submittedName>
</protein>
<evidence type="ECO:0000313" key="1">
    <source>
        <dbReference type="EMBL" id="KAG0410440.1"/>
    </source>
</evidence>
<accession>A0AC60NTI9</accession>
<proteinExistence type="predicted"/>
<reference evidence="1 2" key="1">
    <citation type="journal article" date="2020" name="Cell">
        <title>Large-Scale Comparative Analyses of Tick Genomes Elucidate Their Genetic Diversity and Vector Capacities.</title>
        <authorList>
            <consortium name="Tick Genome and Microbiome Consortium (TIGMIC)"/>
            <person name="Jia N."/>
            <person name="Wang J."/>
            <person name="Shi W."/>
            <person name="Du L."/>
            <person name="Sun Y."/>
            <person name="Zhan W."/>
            <person name="Jiang J.F."/>
            <person name="Wang Q."/>
            <person name="Zhang B."/>
            <person name="Ji P."/>
            <person name="Bell-Sakyi L."/>
            <person name="Cui X.M."/>
            <person name="Yuan T.T."/>
            <person name="Jiang B.G."/>
            <person name="Yang W.F."/>
            <person name="Lam T.T."/>
            <person name="Chang Q.C."/>
            <person name="Ding S.J."/>
            <person name="Wang X.J."/>
            <person name="Zhu J.G."/>
            <person name="Ruan X.D."/>
            <person name="Zhao L."/>
            <person name="Wei J.T."/>
            <person name="Ye R.Z."/>
            <person name="Que T.C."/>
            <person name="Du C.H."/>
            <person name="Zhou Y.H."/>
            <person name="Cheng J.X."/>
            <person name="Dai P.F."/>
            <person name="Guo W.B."/>
            <person name="Han X.H."/>
            <person name="Huang E.J."/>
            <person name="Li L.F."/>
            <person name="Wei W."/>
            <person name="Gao Y.C."/>
            <person name="Liu J.Z."/>
            <person name="Shao H.Z."/>
            <person name="Wang X."/>
            <person name="Wang C.C."/>
            <person name="Yang T.C."/>
            <person name="Huo Q.B."/>
            <person name="Li W."/>
            <person name="Chen H.Y."/>
            <person name="Chen S.E."/>
            <person name="Zhou L.G."/>
            <person name="Ni X.B."/>
            <person name="Tian J.H."/>
            <person name="Sheng Y."/>
            <person name="Liu T."/>
            <person name="Pan Y.S."/>
            <person name="Xia L.Y."/>
            <person name="Li J."/>
            <person name="Zhao F."/>
            <person name="Cao W.C."/>
        </authorList>
    </citation>
    <scope>NUCLEOTIDE SEQUENCE [LARGE SCALE GENOMIC DNA]</scope>
    <source>
        <strain evidence="1">Iper-2018</strain>
    </source>
</reference>
<dbReference type="Proteomes" id="UP000805193">
    <property type="component" value="Unassembled WGS sequence"/>
</dbReference>
<comment type="caution">
    <text evidence="1">The sequence shown here is derived from an EMBL/GenBank/DDBJ whole genome shotgun (WGS) entry which is preliminary data.</text>
</comment>
<organism evidence="1 2">
    <name type="scientific">Ixodes persulcatus</name>
    <name type="common">Taiga tick</name>
    <dbReference type="NCBI Taxonomy" id="34615"/>
    <lineage>
        <taxon>Eukaryota</taxon>
        <taxon>Metazoa</taxon>
        <taxon>Ecdysozoa</taxon>
        <taxon>Arthropoda</taxon>
        <taxon>Chelicerata</taxon>
        <taxon>Arachnida</taxon>
        <taxon>Acari</taxon>
        <taxon>Parasitiformes</taxon>
        <taxon>Ixodida</taxon>
        <taxon>Ixodoidea</taxon>
        <taxon>Ixodidae</taxon>
        <taxon>Ixodinae</taxon>
        <taxon>Ixodes</taxon>
    </lineage>
</organism>
<dbReference type="EMBL" id="JABSTQ010011520">
    <property type="protein sequence ID" value="KAG0410440.1"/>
    <property type="molecule type" value="Genomic_DNA"/>
</dbReference>
<keyword evidence="2" id="KW-1185">Reference proteome</keyword>
<evidence type="ECO:0000313" key="2">
    <source>
        <dbReference type="Proteomes" id="UP000805193"/>
    </source>
</evidence>
<name>A0AC60NTI9_IXOPE</name>
<sequence>MSLLGVAETHLSDFEEPPVHPKGCWSGCNRVEGQRRGGRGAKLDTPCPEQPRADPSSCTGRVPFPPRFCAAVTSSAHCLLLLRHASDESFDSEYEKEGRVAPGRTQTFATPEESADAATAGKLTPAHEEAPPGDKHGRNKAAPYRSRPRSAPLGRQQPAESRPTKPGGER</sequence>